<evidence type="ECO:0000313" key="4">
    <source>
        <dbReference type="Proteomes" id="UP000654482"/>
    </source>
</evidence>
<sequence length="1016" mass="103409">MFNRNTRFLPATLLLALGLLSLPAQAQITSDGTTNTFVIPFGPAFAINGGATSGTNLFHSFSEFSVPTGRTALFNNNANIANIFARVTGSNLSNIDGILATQNPTNLFLLNPKGIIFGPNATLAIGGSFFASTAESIVFKDGIEFSAAQPNSALLSVNVPLGLQMGSNPGTIVNQSQTVFMGQTVGLATIAPQTTIGLVGGEVNLTGGGITSVGGRIEIGAIGSNGFVGLVPDAMGYRLNYDSTNAFANINLSQRAFLNSLSGSDIRLRGDIVHLAENSQIIAATNNALNGGNIDLIARQIKVDGGASTLTATTASGTAGRTTLRASESIEIKGLGYAKLLEANLRTLGGDVGFQNLESEIATFTTGSGNAGAIIIETASLSIKEGIRVIAGAIASGSNQPITISASEGFELVGSSVSNNTGIGSTGNGNNIVINTPQLSVRNGGFINTSSFGSGAGGGVAINAIDIELVDERPNIPPVGLIALTTIGSSAFGAGSSGDTRITTETLRIRGGAAVFAGSLAQENLNPGPSGNIIINASKLVEVAGISAGGVISSTISTTSYSNSSAGDISITTGELILRDSGEIKSETWGTAGGGNLSIQASEKIDISGAVFSPTTQKLERSNISVSAEFPGLDLGILTPSRNVSIPSTGNAGSLSITTSNLSVRDRGRVAVSSETAGNAGSLNLAVDTLRLEQDGAITGATAGGDGGQLSVQAQNGIILRDRSAITSSASPTAMGRSGDIRLSAGFLELTDSQIAANNLSSGGQGGSIDITTRNNLKLTRSGITSTTASGNGGDLNLQLGRILLMRDNSLISTTAGQAGAGGNGGNINIAAPFIVGVPNENSDITANAFTGNGGNIQITTQGIFGLEFRPQLTPQSDITASSQLGVNGTVTIDRLNVDPAQGLTELSVNLTDARDRVASNCAAIGESRFVVTGRGGLPTNPNRRLQSDRAWVDMRNLSEFREETTTVGQQVNAPITEANSWRVNEEGNVELVAVIPHAEPQTPNTNCAGTSPKTP</sequence>
<dbReference type="InterPro" id="IPR011050">
    <property type="entry name" value="Pectin_lyase_fold/virulence"/>
</dbReference>
<feature type="chain" id="PRO_5035302432" evidence="1">
    <location>
        <begin position="27"/>
        <end position="1016"/>
    </location>
</feature>
<dbReference type="SMART" id="SM00912">
    <property type="entry name" value="Haemagg_act"/>
    <property type="match status" value="1"/>
</dbReference>
<protein>
    <submittedName>
        <fullName evidence="3">S-layer family protein</fullName>
    </submittedName>
</protein>
<comment type="caution">
    <text evidence="3">The sequence shown here is derived from an EMBL/GenBank/DDBJ whole genome shotgun (WGS) entry which is preliminary data.</text>
</comment>
<dbReference type="EMBL" id="JADEWZ010000042">
    <property type="protein sequence ID" value="MBE9118278.1"/>
    <property type="molecule type" value="Genomic_DNA"/>
</dbReference>
<reference evidence="3" key="1">
    <citation type="submission" date="2020-10" db="EMBL/GenBank/DDBJ databases">
        <authorList>
            <person name="Castelo-Branco R."/>
            <person name="Eusebio N."/>
            <person name="Adriana R."/>
            <person name="Vieira A."/>
            <person name="Brugerolle De Fraissinette N."/>
            <person name="Rezende De Castro R."/>
            <person name="Schneider M.P."/>
            <person name="Vasconcelos V."/>
            <person name="Leao P.N."/>
        </authorList>
    </citation>
    <scope>NUCLEOTIDE SEQUENCE</scope>
    <source>
        <strain evidence="3">LEGE 07157</strain>
    </source>
</reference>
<dbReference type="InterPro" id="IPR008638">
    <property type="entry name" value="FhaB/CdiA-like_TPS"/>
</dbReference>
<evidence type="ECO:0000313" key="3">
    <source>
        <dbReference type="EMBL" id="MBE9118278.1"/>
    </source>
</evidence>
<feature type="signal peptide" evidence="1">
    <location>
        <begin position="1"/>
        <end position="26"/>
    </location>
</feature>
<proteinExistence type="predicted"/>
<dbReference type="RefSeq" id="WP_194031365.1">
    <property type="nucleotide sequence ID" value="NZ_JADEWZ010000042.1"/>
</dbReference>
<gene>
    <name evidence="3" type="ORF">IQ249_20510</name>
</gene>
<name>A0A8J7E117_9CYAN</name>
<evidence type="ECO:0000259" key="2">
    <source>
        <dbReference type="SMART" id="SM00912"/>
    </source>
</evidence>
<dbReference type="NCBIfam" id="TIGR01901">
    <property type="entry name" value="adhes_NPXG"/>
    <property type="match status" value="1"/>
</dbReference>
<dbReference type="SUPFAM" id="SSF51126">
    <property type="entry name" value="Pectin lyase-like"/>
    <property type="match status" value="3"/>
</dbReference>
<dbReference type="Pfam" id="PF05860">
    <property type="entry name" value="TPS"/>
    <property type="match status" value="1"/>
</dbReference>
<dbReference type="Proteomes" id="UP000654482">
    <property type="component" value="Unassembled WGS sequence"/>
</dbReference>
<keyword evidence="4" id="KW-1185">Reference proteome</keyword>
<evidence type="ECO:0000256" key="1">
    <source>
        <dbReference type="SAM" id="SignalP"/>
    </source>
</evidence>
<dbReference type="AlphaFoldDB" id="A0A8J7E117"/>
<keyword evidence="1" id="KW-0732">Signal</keyword>
<dbReference type="Gene3D" id="2.160.20.10">
    <property type="entry name" value="Single-stranded right-handed beta-helix, Pectin lyase-like"/>
    <property type="match status" value="2"/>
</dbReference>
<accession>A0A8J7E117</accession>
<dbReference type="InterPro" id="IPR012334">
    <property type="entry name" value="Pectin_lyas_fold"/>
</dbReference>
<feature type="domain" description="Filamentous haemagglutinin FhaB/tRNA nuclease CdiA-like TPS" evidence="2">
    <location>
        <begin position="29"/>
        <end position="140"/>
    </location>
</feature>
<organism evidence="3 4">
    <name type="scientific">Lusitaniella coriacea LEGE 07157</name>
    <dbReference type="NCBI Taxonomy" id="945747"/>
    <lineage>
        <taxon>Bacteria</taxon>
        <taxon>Bacillati</taxon>
        <taxon>Cyanobacteriota</taxon>
        <taxon>Cyanophyceae</taxon>
        <taxon>Spirulinales</taxon>
        <taxon>Lusitaniellaceae</taxon>
        <taxon>Lusitaniella</taxon>
    </lineage>
</organism>